<comment type="caution">
    <text evidence="1">The sequence shown here is derived from an EMBL/GenBank/DDBJ whole genome shotgun (WGS) entry which is preliminary data.</text>
</comment>
<accession>A0A8S1TIP6</accession>
<keyword evidence="2" id="KW-1185">Reference proteome</keyword>
<evidence type="ECO:0000313" key="1">
    <source>
        <dbReference type="EMBL" id="CAD8151663.1"/>
    </source>
</evidence>
<dbReference type="AlphaFoldDB" id="A0A8S1TIP6"/>
<sequence>MNLRIDRFIQALLAKSQHCQHGCSCFEHVSIQGLQTFKYAYVLRTALSLLQILVKFKKNKLKQIPKIFTSKDNIKFCLFLSSYTLITKGLHCLLRNKYEQDSPNYAFYCGLLGGMISLSFLKYEQRKFWALYMIVRALDTRFHKLQKYFLISQLKQVRLCHHLFFHATDSCLCLFL</sequence>
<proteinExistence type="predicted"/>
<dbReference type="Proteomes" id="UP000683925">
    <property type="component" value="Unassembled WGS sequence"/>
</dbReference>
<reference evidence="1" key="1">
    <citation type="submission" date="2021-01" db="EMBL/GenBank/DDBJ databases">
        <authorList>
            <consortium name="Genoscope - CEA"/>
            <person name="William W."/>
        </authorList>
    </citation>
    <scope>NUCLEOTIDE SEQUENCE</scope>
</reference>
<evidence type="ECO:0000313" key="2">
    <source>
        <dbReference type="Proteomes" id="UP000683925"/>
    </source>
</evidence>
<dbReference type="EMBL" id="CAJJDP010000025">
    <property type="protein sequence ID" value="CAD8151663.1"/>
    <property type="molecule type" value="Genomic_DNA"/>
</dbReference>
<dbReference type="PANTHER" id="PTHR12459">
    <property type="entry name" value="TRANSMEMBRANE PROTEIN 135-RELATED"/>
    <property type="match status" value="1"/>
</dbReference>
<dbReference type="OMA" id="NIKFCLF"/>
<dbReference type="PANTHER" id="PTHR12459:SF15">
    <property type="entry name" value="TRANSMEMBRANE PROTEIN 135"/>
    <property type="match status" value="1"/>
</dbReference>
<gene>
    <name evidence="1" type="ORF">POCTA_138.1.T0250220</name>
</gene>
<name>A0A8S1TIP6_PAROT</name>
<dbReference type="InterPro" id="IPR026749">
    <property type="entry name" value="Tmem135"/>
</dbReference>
<evidence type="ECO:0008006" key="3">
    <source>
        <dbReference type="Google" id="ProtNLM"/>
    </source>
</evidence>
<protein>
    <recommendedName>
        <fullName evidence="3">Transmembrane protein 135 N-terminal domain-containing protein</fullName>
    </recommendedName>
</protein>
<organism evidence="1 2">
    <name type="scientific">Paramecium octaurelia</name>
    <dbReference type="NCBI Taxonomy" id="43137"/>
    <lineage>
        <taxon>Eukaryota</taxon>
        <taxon>Sar</taxon>
        <taxon>Alveolata</taxon>
        <taxon>Ciliophora</taxon>
        <taxon>Intramacronucleata</taxon>
        <taxon>Oligohymenophorea</taxon>
        <taxon>Peniculida</taxon>
        <taxon>Parameciidae</taxon>
        <taxon>Paramecium</taxon>
    </lineage>
</organism>
<dbReference type="OrthoDB" id="291792at2759"/>